<dbReference type="GeneID" id="118408960"/>
<name>A0A9J7KCV2_BRAFL</name>
<sequence>MSRPGRSTGKWLSDLHDFCRLCGKNQRIRGTLQHVVVIFDDRIKKGDIKKGDPPVVTLPSVATVLLSLGLKISKDDPSKSRRVCETCARRADNIKKSMDEYLETWKQNETSGSGKQTPTSAKGAEKRCRETPSKTPRDSKKRLIRTPLKSTLTATREQAEPQDTVRVQEKDKENRTLANAPDRKSETKVTVTYSSLVRNYSCDNSLAGVVENLAKGNLATSAKLMMTHPKLSSEIQKQIELKVEKEASTLLSTGKLGPSILRKTSPKDLETFSYDEMEQELKSRAPTIHSVLSTVGNQKTIHTCVAASIIIRAKDNKMSALAYVINCILQHGGVKRSVFDRLCKMGITTSHKHAIRKQNEMSEHHDEPVKQWRKEIEQYTPPGMLAGSSEESWDTNFQCVITDEELAMMDIGRLHITSPPPLVNSPPRPYSIIFDNLNFHIKIHHQTTSQHNKIYNWTHHMAVQDRVTPHHLPDNGATKPLPDIDLDEVLPTIHTQVHYRRELIALCSRTITFYCLAFKPFQDTVLRHLPHQYSKEMAEKSVEVPLGLLFKDENVTGDLVDILLHLQNEYVPKRGEKLCPLFAGGDRLQSVNSSVFRG</sequence>
<protein>
    <submittedName>
        <fullName evidence="3">Uncharacterized protein LOC118408960</fullName>
    </submittedName>
</protein>
<feature type="non-terminal residue" evidence="3">
    <location>
        <position position="598"/>
    </location>
</feature>
<proteinExistence type="predicted"/>
<feature type="region of interest" description="Disordered" evidence="1">
    <location>
        <begin position="105"/>
        <end position="184"/>
    </location>
</feature>
<evidence type="ECO:0000313" key="3">
    <source>
        <dbReference type="RefSeq" id="XP_035665721.1"/>
    </source>
</evidence>
<accession>A0A9J7KCV2</accession>
<organism evidence="2 3">
    <name type="scientific">Branchiostoma floridae</name>
    <name type="common">Florida lancelet</name>
    <name type="synonym">Amphioxus</name>
    <dbReference type="NCBI Taxonomy" id="7739"/>
    <lineage>
        <taxon>Eukaryota</taxon>
        <taxon>Metazoa</taxon>
        <taxon>Chordata</taxon>
        <taxon>Cephalochordata</taxon>
        <taxon>Leptocardii</taxon>
        <taxon>Amphioxiformes</taxon>
        <taxon>Branchiostomatidae</taxon>
        <taxon>Branchiostoma</taxon>
    </lineage>
</organism>
<dbReference type="OrthoDB" id="5963255at2759"/>
<feature type="compositionally biased region" description="Basic and acidic residues" evidence="1">
    <location>
        <begin position="123"/>
        <end position="138"/>
    </location>
</feature>
<feature type="compositionally biased region" description="Polar residues" evidence="1">
    <location>
        <begin position="105"/>
        <end position="120"/>
    </location>
</feature>
<reference evidence="3" key="1">
    <citation type="submission" date="2025-08" db="UniProtKB">
        <authorList>
            <consortium name="RefSeq"/>
        </authorList>
    </citation>
    <scope>IDENTIFICATION</scope>
    <source>
        <strain evidence="3">S238N-H82</strain>
        <tissue evidence="3">Testes</tissue>
    </source>
</reference>
<gene>
    <name evidence="3" type="primary">LOC118408960</name>
</gene>
<dbReference type="KEGG" id="bfo:118408960"/>
<dbReference type="AlphaFoldDB" id="A0A9J7KCV2"/>
<evidence type="ECO:0000256" key="1">
    <source>
        <dbReference type="SAM" id="MobiDB-lite"/>
    </source>
</evidence>
<evidence type="ECO:0000313" key="2">
    <source>
        <dbReference type="Proteomes" id="UP000001554"/>
    </source>
</evidence>
<keyword evidence="2" id="KW-1185">Reference proteome</keyword>
<feature type="compositionally biased region" description="Basic and acidic residues" evidence="1">
    <location>
        <begin position="166"/>
        <end position="184"/>
    </location>
</feature>
<dbReference type="RefSeq" id="XP_035665721.1">
    <property type="nucleotide sequence ID" value="XM_035809828.1"/>
</dbReference>
<dbReference type="OMA" id="YICHIQS"/>
<dbReference type="Proteomes" id="UP000001554">
    <property type="component" value="Unplaced"/>
</dbReference>